<evidence type="ECO:0000256" key="4">
    <source>
        <dbReference type="ARBA" id="ARBA00023125"/>
    </source>
</evidence>
<evidence type="ECO:0000256" key="5">
    <source>
        <dbReference type="ARBA" id="ARBA00032287"/>
    </source>
</evidence>
<dbReference type="GO" id="GO:0019079">
    <property type="term" value="P:viral genome replication"/>
    <property type="evidence" value="ECO:0007669"/>
    <property type="project" value="InterPro"/>
</dbReference>
<dbReference type="Proteomes" id="UP000142548">
    <property type="component" value="Genome"/>
</dbReference>
<feature type="region of interest" description="Disordered" evidence="6">
    <location>
        <begin position="311"/>
        <end position="340"/>
    </location>
</feature>
<dbReference type="Pfam" id="PF03325">
    <property type="entry name" value="Herpes_PAP"/>
    <property type="match status" value="1"/>
</dbReference>
<dbReference type="GO" id="GO:0003677">
    <property type="term" value="F:DNA binding"/>
    <property type="evidence" value="ECO:0007669"/>
    <property type="project" value="UniProtKB-KW"/>
</dbReference>
<reference evidence="7 8" key="1">
    <citation type="journal article" date="1993" name="J. Virol.">
        <title>Identification of a lytic-phase origin of DNA replication in human herpesvirus 6B strain Z29.</title>
        <authorList>
            <person name="Dewhurst S."/>
            <person name="Dollard S.C."/>
            <person name="Pellett P.E."/>
            <person name="Dambaugh T.R."/>
        </authorList>
    </citation>
    <scope>NUCLEOTIDE SEQUENCE [LARGE SCALE GENOMIC DNA]</scope>
    <source>
        <strain evidence="7">AJ</strain>
    </source>
</reference>
<dbReference type="Gene3D" id="3.70.10.10">
    <property type="match status" value="1"/>
</dbReference>
<comment type="similarity">
    <text evidence="1">Belongs to the herpesviridae polymerase accessory protein family.</text>
</comment>
<dbReference type="SUPFAM" id="SSF55979">
    <property type="entry name" value="DNA clamp"/>
    <property type="match status" value="2"/>
</dbReference>
<feature type="compositionally biased region" description="Basic and acidic residues" evidence="6">
    <location>
        <begin position="311"/>
        <end position="333"/>
    </location>
</feature>
<evidence type="ECO:0000256" key="6">
    <source>
        <dbReference type="SAM" id="MobiDB-lite"/>
    </source>
</evidence>
<feature type="region of interest" description="Disordered" evidence="6">
    <location>
        <begin position="25"/>
        <end position="50"/>
    </location>
</feature>
<dbReference type="InterPro" id="IPR004997">
    <property type="entry name" value="Herpes_PAP"/>
</dbReference>
<evidence type="ECO:0000256" key="1">
    <source>
        <dbReference type="ARBA" id="ARBA00010709"/>
    </source>
</evidence>
<keyword evidence="4" id="KW-0238">DNA-binding</keyword>
<evidence type="ECO:0000313" key="8">
    <source>
        <dbReference type="Proteomes" id="UP000142548"/>
    </source>
</evidence>
<reference evidence="7 8" key="2">
    <citation type="journal article" date="2002" name="J. Virol. Methods">
        <title>Characterisation of a human herpesvirus 6 variant A 'amplicon' and replication modulation by U94-Rep 'latency gene'.</title>
        <authorList>
            <person name="Turner S."/>
            <person name="DiLuca D."/>
            <person name="Gompels U."/>
        </authorList>
    </citation>
    <scope>NUCLEOTIDE SEQUENCE [LARGE SCALE GENOMIC DNA]</scope>
    <source>
        <strain evidence="7">AJ</strain>
    </source>
</reference>
<gene>
    <name evidence="7" type="primary">U27</name>
</gene>
<dbReference type="EMBL" id="KP257584">
    <property type="protein sequence ID" value="AJA36240.1"/>
    <property type="molecule type" value="Genomic_DNA"/>
</dbReference>
<accession>A0A0A7RNN9</accession>
<evidence type="ECO:0000256" key="2">
    <source>
        <dbReference type="ARBA" id="ARBA00015068"/>
    </source>
</evidence>
<keyword evidence="3" id="KW-0235">DNA replication</keyword>
<organism evidence="7 8">
    <name type="scientific">Human betaherpesvirus 6A</name>
    <dbReference type="NCBI Taxonomy" id="32603"/>
    <lineage>
        <taxon>Viruses</taxon>
        <taxon>Duplodnaviria</taxon>
        <taxon>Heunggongvirae</taxon>
        <taxon>Peploviricota</taxon>
        <taxon>Herviviricetes</taxon>
        <taxon>Herpesvirales</taxon>
        <taxon>Orthoherpesviridae</taxon>
        <taxon>Betaherpesvirinae</taxon>
        <taxon>Roseolovirus</taxon>
        <taxon>Roseolovirus humanbeta6a</taxon>
    </lineage>
</organism>
<dbReference type="InterPro" id="IPR046938">
    <property type="entry name" value="DNA_clamp_sf"/>
</dbReference>
<dbReference type="GO" id="GO:0030337">
    <property type="term" value="F:DNA polymerase processivity factor activity"/>
    <property type="evidence" value="ECO:0007669"/>
    <property type="project" value="InterPro"/>
</dbReference>
<name>A0A0A7RNN9_9BETA</name>
<evidence type="ECO:0000256" key="3">
    <source>
        <dbReference type="ARBA" id="ARBA00022705"/>
    </source>
</evidence>
<protein>
    <recommendedName>
        <fullName evidence="2">DNA polymerase processivity factor</fullName>
    </recommendedName>
    <alternativeName>
        <fullName evidence="5">Polymerase accessory protein</fullName>
    </alternativeName>
</protein>
<dbReference type="GO" id="GO:0006260">
    <property type="term" value="P:DNA replication"/>
    <property type="evidence" value="ECO:0007669"/>
    <property type="project" value="UniProtKB-KW"/>
</dbReference>
<sequence length="393" mass="44783">MCWSFHLFFKAHKARVGARTSFLTEMERGSRDHHRDHRDHREHRETREPPTLAFHMKSWKTINKSLKAFAKLLKENTTVTFTPQPSIIIQSAKNHLVQKLTIQAECLFLSDTDRFLTKTINNHIPLFESFMNIISNPEVTKMYIQHDSDLYTRVLVTASDTCTQASVPCVHGQEVVRDSGRSPLRIDLDHSTVSDVLKWLSPVTKTKRSGKSDALMAHIIVQVNPPTIKFVTEMNELEFSNSNKVIFYDVKSMRFNLSAKNLQQALSMCAVIKTSCSLRTVAAKDCKLILTSKSTLLTVEAFLTQEQLKEESRFERMGKQDDGKGDRSHKNEDGSALASKQEMQYKITNYMVPAKNGTAGSSLFNEKEDSESDDSMHFDYSSNPNPKRQRCVV</sequence>
<feature type="region of interest" description="Disordered" evidence="6">
    <location>
        <begin position="355"/>
        <end position="393"/>
    </location>
</feature>
<proteinExistence type="inferred from homology"/>
<evidence type="ECO:0000313" key="7">
    <source>
        <dbReference type="EMBL" id="AJA36240.1"/>
    </source>
</evidence>
<feature type="compositionally biased region" description="Basic residues" evidence="6">
    <location>
        <begin position="31"/>
        <end position="41"/>
    </location>
</feature>
<reference evidence="7 8" key="3">
    <citation type="journal article" date="2015" name="Genome Announc.">
        <title>Complete Genome Sequence of the Human Herpesvirus 6A Strain AJ from Africa Resembles Strain GS from North America.</title>
        <authorList>
            <person name="Tweedy J."/>
            <person name="Spyrou M.A."/>
            <person name="Donaldson C.D."/>
            <person name="Depledge D."/>
            <person name="Breuer J."/>
            <person name="Gompels U.A."/>
        </authorList>
    </citation>
    <scope>NUCLEOTIDE SEQUENCE [LARGE SCALE GENOMIC DNA]</scope>
    <source>
        <strain evidence="7">AJ</strain>
    </source>
</reference>